<evidence type="ECO:0000313" key="2">
    <source>
        <dbReference type="WBParaSite" id="nRc.2.0.1.t45371-RA"/>
    </source>
</evidence>
<dbReference type="WBParaSite" id="nRc.2.0.1.t45371-RA">
    <property type="protein sequence ID" value="nRc.2.0.1.t45371-RA"/>
    <property type="gene ID" value="nRc.2.0.1.g45371"/>
</dbReference>
<dbReference type="Proteomes" id="UP000887565">
    <property type="component" value="Unplaced"/>
</dbReference>
<dbReference type="AlphaFoldDB" id="A0A915L3Q4"/>
<sequence>MDFVGLGASPSPLSWRPLERNIESCMARMISSEKRYFSDHPVDRGIRLLGHDIIMTKLTTVFSNRIEL</sequence>
<organism evidence="1 2">
    <name type="scientific">Romanomermis culicivorax</name>
    <name type="common">Nematode worm</name>
    <dbReference type="NCBI Taxonomy" id="13658"/>
    <lineage>
        <taxon>Eukaryota</taxon>
        <taxon>Metazoa</taxon>
        <taxon>Ecdysozoa</taxon>
        <taxon>Nematoda</taxon>
        <taxon>Enoplea</taxon>
        <taxon>Dorylaimia</taxon>
        <taxon>Mermithida</taxon>
        <taxon>Mermithoidea</taxon>
        <taxon>Mermithidae</taxon>
        <taxon>Romanomermis</taxon>
    </lineage>
</organism>
<keyword evidence="1" id="KW-1185">Reference proteome</keyword>
<name>A0A915L3Q4_ROMCU</name>
<evidence type="ECO:0000313" key="1">
    <source>
        <dbReference type="Proteomes" id="UP000887565"/>
    </source>
</evidence>
<protein>
    <submittedName>
        <fullName evidence="2">Uncharacterized protein</fullName>
    </submittedName>
</protein>
<proteinExistence type="predicted"/>
<accession>A0A915L3Q4</accession>
<reference evidence="2" key="1">
    <citation type="submission" date="2022-11" db="UniProtKB">
        <authorList>
            <consortium name="WormBaseParasite"/>
        </authorList>
    </citation>
    <scope>IDENTIFICATION</scope>
</reference>